<dbReference type="AlphaFoldDB" id="A0A2G8TEW1"/>
<evidence type="ECO:0000313" key="1">
    <source>
        <dbReference type="EMBL" id="PIL44554.1"/>
    </source>
</evidence>
<organism evidence="1 2">
    <name type="scientific">Massilia eurypsychrophila</name>
    <dbReference type="NCBI Taxonomy" id="1485217"/>
    <lineage>
        <taxon>Bacteria</taxon>
        <taxon>Pseudomonadati</taxon>
        <taxon>Pseudomonadota</taxon>
        <taxon>Betaproteobacteria</taxon>
        <taxon>Burkholderiales</taxon>
        <taxon>Oxalobacteraceae</taxon>
        <taxon>Telluria group</taxon>
        <taxon>Massilia</taxon>
    </lineage>
</organism>
<sequence length="94" mass="10006">MDTKEVDIQEFVSVFLKYTAGNSPVAVIEDGKAIGYLIPVAKYSDADVAALKDAGAALDQLLGTGDIDMDEVVAEVDELRKESSRQKKTGTKAA</sequence>
<gene>
    <name evidence="1" type="ORF">CR105_13980</name>
</gene>
<dbReference type="Proteomes" id="UP000230390">
    <property type="component" value="Unassembled WGS sequence"/>
</dbReference>
<reference evidence="1 2" key="1">
    <citation type="submission" date="2017-10" db="EMBL/GenBank/DDBJ databases">
        <title>Massilia psychrophilum sp. nov., a novel purple-pigmented bacterium isolated from Tianshan glacier, Xinjiang Municipality, China.</title>
        <authorList>
            <person name="Wang H."/>
        </authorList>
    </citation>
    <scope>NUCLEOTIDE SEQUENCE [LARGE SCALE GENOMIC DNA]</scope>
    <source>
        <strain evidence="1 2">JCM 30074</strain>
    </source>
</reference>
<dbReference type="EMBL" id="PDOC01000007">
    <property type="protein sequence ID" value="PIL44554.1"/>
    <property type="molecule type" value="Genomic_DNA"/>
</dbReference>
<proteinExistence type="predicted"/>
<evidence type="ECO:0000313" key="2">
    <source>
        <dbReference type="Proteomes" id="UP000230390"/>
    </source>
</evidence>
<dbReference type="RefSeq" id="WP_099789071.1">
    <property type="nucleotide sequence ID" value="NZ_JBHLYV010000087.1"/>
</dbReference>
<protein>
    <submittedName>
        <fullName evidence="1">Prevent-host-death protein</fullName>
    </submittedName>
</protein>
<keyword evidence="2" id="KW-1185">Reference proteome</keyword>
<comment type="caution">
    <text evidence="1">The sequence shown here is derived from an EMBL/GenBank/DDBJ whole genome shotgun (WGS) entry which is preliminary data.</text>
</comment>
<name>A0A2G8TEW1_9BURK</name>
<accession>A0A2G8TEW1</accession>